<gene>
    <name evidence="2" type="ORF">E5676_scaffold436G001110</name>
</gene>
<organism evidence="2 3">
    <name type="scientific">Cucumis melo var. makuwa</name>
    <name type="common">Oriental melon</name>
    <dbReference type="NCBI Taxonomy" id="1194695"/>
    <lineage>
        <taxon>Eukaryota</taxon>
        <taxon>Viridiplantae</taxon>
        <taxon>Streptophyta</taxon>
        <taxon>Embryophyta</taxon>
        <taxon>Tracheophyta</taxon>
        <taxon>Spermatophyta</taxon>
        <taxon>Magnoliopsida</taxon>
        <taxon>eudicotyledons</taxon>
        <taxon>Gunneridae</taxon>
        <taxon>Pentapetalae</taxon>
        <taxon>rosids</taxon>
        <taxon>fabids</taxon>
        <taxon>Cucurbitales</taxon>
        <taxon>Cucurbitaceae</taxon>
        <taxon>Benincaseae</taxon>
        <taxon>Cucumis</taxon>
    </lineage>
</organism>
<feature type="compositionally biased region" description="Basic and acidic residues" evidence="1">
    <location>
        <begin position="97"/>
        <end position="113"/>
    </location>
</feature>
<reference evidence="2 3" key="1">
    <citation type="submission" date="2019-08" db="EMBL/GenBank/DDBJ databases">
        <title>Draft genome sequences of two oriental melons (Cucumis melo L. var makuwa).</title>
        <authorList>
            <person name="Kwon S.-Y."/>
        </authorList>
    </citation>
    <scope>NUCLEOTIDE SEQUENCE [LARGE SCALE GENOMIC DNA]</scope>
    <source>
        <strain evidence="3">cv. Chang Bougi</strain>
        <tissue evidence="2">Leaf</tissue>
    </source>
</reference>
<dbReference type="AlphaFoldDB" id="A0A5D3DQE5"/>
<dbReference type="Proteomes" id="UP000321947">
    <property type="component" value="Unassembled WGS sequence"/>
</dbReference>
<proteinExistence type="predicted"/>
<evidence type="ECO:0000313" key="3">
    <source>
        <dbReference type="Proteomes" id="UP000321947"/>
    </source>
</evidence>
<comment type="caution">
    <text evidence="2">The sequence shown here is derived from an EMBL/GenBank/DDBJ whole genome shotgun (WGS) entry which is preliminary data.</text>
</comment>
<feature type="region of interest" description="Disordered" evidence="1">
    <location>
        <begin position="97"/>
        <end position="128"/>
    </location>
</feature>
<evidence type="ECO:0000256" key="1">
    <source>
        <dbReference type="SAM" id="MobiDB-lite"/>
    </source>
</evidence>
<name>A0A5D3DQE5_CUCMM</name>
<sequence>MTVLECPIAIKVHKVNVHSPFERKEGNKVEGAGELLNKAEKITLSVKKDKAKKTSEAYCDELEKELEDLSPSEDEEVVKPSKKRKVTMKMKVLSKQFADRQEEKEKKGPHIEDIKEEEEDQESEMEKPLSANEVSKQFMIEKRLYPFKGIMLAFLASPIRAFSQGKFFKGVTTIRADVKNLFYKGYISKKKHYVMIKGKKVYFRPEVINALYRLDDNVIGHAIFKNPTQQDMQDALARVSWPGTKWDRTPTGKYQLFPHNLNTAANVRLLFCQEKDHACVPRQHHFHGQSNVPLLQYRGDSDEYG</sequence>
<protein>
    <submittedName>
        <fullName evidence="2">Protein MNN4-like</fullName>
    </submittedName>
</protein>
<accession>A0A5D3DQE5</accession>
<dbReference type="EMBL" id="SSTD01003661">
    <property type="protein sequence ID" value="TYK25886.1"/>
    <property type="molecule type" value="Genomic_DNA"/>
</dbReference>
<feature type="compositionally biased region" description="Acidic residues" evidence="1">
    <location>
        <begin position="114"/>
        <end position="123"/>
    </location>
</feature>
<evidence type="ECO:0000313" key="2">
    <source>
        <dbReference type="EMBL" id="TYK25886.1"/>
    </source>
</evidence>